<dbReference type="PANTHER" id="PTHR46915:SF2">
    <property type="entry name" value="UBIQUITIN-LIKE PROTEASE 4"/>
    <property type="match status" value="1"/>
</dbReference>
<comment type="similarity">
    <text evidence="1">Belongs to the peptidase C48 family.</text>
</comment>
<dbReference type="GO" id="GO:0016926">
    <property type="term" value="P:protein desumoylation"/>
    <property type="evidence" value="ECO:0007669"/>
    <property type="project" value="UniProtKB-ARBA"/>
</dbReference>
<keyword evidence="3" id="KW-0378">Hydrolase</keyword>
<name>A0ABD1Y1U4_9MARC</name>
<keyword evidence="7" id="KW-1185">Reference proteome</keyword>
<dbReference type="GO" id="GO:0008234">
    <property type="term" value="F:cysteine-type peptidase activity"/>
    <property type="evidence" value="ECO:0007669"/>
    <property type="project" value="UniProtKB-KW"/>
</dbReference>
<comment type="caution">
    <text evidence="6">The sequence shown here is derived from an EMBL/GenBank/DDBJ whole genome shotgun (WGS) entry which is preliminary data.</text>
</comment>
<dbReference type="InterPro" id="IPR038765">
    <property type="entry name" value="Papain-like_cys_pep_sf"/>
</dbReference>
<evidence type="ECO:0000313" key="6">
    <source>
        <dbReference type="EMBL" id="KAL2620715.1"/>
    </source>
</evidence>
<evidence type="ECO:0000256" key="4">
    <source>
        <dbReference type="ARBA" id="ARBA00022807"/>
    </source>
</evidence>
<dbReference type="Proteomes" id="UP001605036">
    <property type="component" value="Unassembled WGS sequence"/>
</dbReference>
<gene>
    <name evidence="6" type="ORF">R1flu_000920</name>
</gene>
<organism evidence="6 7">
    <name type="scientific">Riccia fluitans</name>
    <dbReference type="NCBI Taxonomy" id="41844"/>
    <lineage>
        <taxon>Eukaryota</taxon>
        <taxon>Viridiplantae</taxon>
        <taxon>Streptophyta</taxon>
        <taxon>Embryophyta</taxon>
        <taxon>Marchantiophyta</taxon>
        <taxon>Marchantiopsida</taxon>
        <taxon>Marchantiidae</taxon>
        <taxon>Marchantiales</taxon>
        <taxon>Ricciaceae</taxon>
        <taxon>Riccia</taxon>
    </lineage>
</organism>
<proteinExistence type="inferred from homology"/>
<reference evidence="6 7" key="1">
    <citation type="submission" date="2024-09" db="EMBL/GenBank/DDBJ databases">
        <title>Chromosome-scale assembly of Riccia fluitans.</title>
        <authorList>
            <person name="Paukszto L."/>
            <person name="Sawicki J."/>
            <person name="Karawczyk K."/>
            <person name="Piernik-Szablinska J."/>
            <person name="Szczecinska M."/>
            <person name="Mazdziarz M."/>
        </authorList>
    </citation>
    <scope>NUCLEOTIDE SEQUENCE [LARGE SCALE GENOMIC DNA]</scope>
    <source>
        <strain evidence="6">Rf_01</strain>
        <tissue evidence="6">Aerial parts of the thallus</tissue>
    </source>
</reference>
<protein>
    <recommendedName>
        <fullName evidence="5">Ubiquitin-like protease family profile domain-containing protein</fullName>
    </recommendedName>
</protein>
<dbReference type="SUPFAM" id="SSF54001">
    <property type="entry name" value="Cysteine proteinases"/>
    <property type="match status" value="1"/>
</dbReference>
<dbReference type="InterPro" id="IPR003653">
    <property type="entry name" value="Peptidase_C48_C"/>
</dbReference>
<dbReference type="EMBL" id="JBHFFA010000006">
    <property type="protein sequence ID" value="KAL2620715.1"/>
    <property type="molecule type" value="Genomic_DNA"/>
</dbReference>
<dbReference type="PANTHER" id="PTHR46915">
    <property type="entry name" value="UBIQUITIN-LIKE PROTEASE 4-RELATED"/>
    <property type="match status" value="1"/>
</dbReference>
<evidence type="ECO:0000256" key="3">
    <source>
        <dbReference type="ARBA" id="ARBA00022801"/>
    </source>
</evidence>
<keyword evidence="2" id="KW-0645">Protease</keyword>
<sequence length="381" mass="43956">MWSIFDSHINPTNDPNVQPLVKGLDADDFSVDKFFGLQDATSPDDVQVDPNFENLRTNECLRHQVESRNLMAEPQRLTRSTHSRLEYEPTILCDVLLTDNPALLVTLDLTVDVRKDPSSLPQSQIVPVPIFVDLTQYMLSSENKGLEDQGWPHKEDLTKEDLELACYRQSYLRGDVINMYINERFLKKPREQLYNMFYVNTFWFTKANELVARYDKTNHAEEAIIQITRLQKSICPEICNEDMQQDFPAWIFMPIHGNNHWSLAIIWIHNDVAMLAHLDSFQGIHDLEAMFHVLRTFLCLTMPIDPALVRTGIMNLDQQKDGHSCGKHMLQMLVGVGMKQSRQDRCFWEEGLSSIATLDQVMSFDLLFSSYLSSKLPSPPM</sequence>
<dbReference type="GO" id="GO:0006508">
    <property type="term" value="P:proteolysis"/>
    <property type="evidence" value="ECO:0007669"/>
    <property type="project" value="UniProtKB-KW"/>
</dbReference>
<evidence type="ECO:0000256" key="1">
    <source>
        <dbReference type="ARBA" id="ARBA00005234"/>
    </source>
</evidence>
<keyword evidence="4" id="KW-0788">Thiol protease</keyword>
<accession>A0ABD1Y1U4</accession>
<evidence type="ECO:0000313" key="7">
    <source>
        <dbReference type="Proteomes" id="UP001605036"/>
    </source>
</evidence>
<evidence type="ECO:0000259" key="5">
    <source>
        <dbReference type="PROSITE" id="PS50600"/>
    </source>
</evidence>
<dbReference type="PROSITE" id="PS50600">
    <property type="entry name" value="ULP_PROTEASE"/>
    <property type="match status" value="1"/>
</dbReference>
<dbReference type="AlphaFoldDB" id="A0ABD1Y1U4"/>
<dbReference type="Gene3D" id="3.40.395.10">
    <property type="entry name" value="Adenoviral Proteinase, Chain A"/>
    <property type="match status" value="1"/>
</dbReference>
<dbReference type="Pfam" id="PF02902">
    <property type="entry name" value="Peptidase_C48"/>
    <property type="match status" value="1"/>
</dbReference>
<evidence type="ECO:0000256" key="2">
    <source>
        <dbReference type="ARBA" id="ARBA00022670"/>
    </source>
</evidence>
<feature type="domain" description="Ubiquitin-like protease family profile" evidence="5">
    <location>
        <begin position="155"/>
        <end position="336"/>
    </location>
</feature>